<name>A0A1W0WE60_HYPEX</name>
<dbReference type="AlphaFoldDB" id="A0A1W0WE60"/>
<feature type="region of interest" description="Disordered" evidence="1">
    <location>
        <begin position="27"/>
        <end position="106"/>
    </location>
</feature>
<feature type="compositionally biased region" description="Polar residues" evidence="1">
    <location>
        <begin position="67"/>
        <end position="91"/>
    </location>
</feature>
<proteinExistence type="predicted"/>
<comment type="caution">
    <text evidence="2">The sequence shown here is derived from an EMBL/GenBank/DDBJ whole genome shotgun (WGS) entry which is preliminary data.</text>
</comment>
<evidence type="ECO:0000256" key="1">
    <source>
        <dbReference type="SAM" id="MobiDB-lite"/>
    </source>
</evidence>
<dbReference type="EMBL" id="MTYJ01000123">
    <property type="protein sequence ID" value="OQV13478.1"/>
    <property type="molecule type" value="Genomic_DNA"/>
</dbReference>
<gene>
    <name evidence="2" type="ORF">BV898_12329</name>
</gene>
<evidence type="ECO:0000313" key="2">
    <source>
        <dbReference type="EMBL" id="OQV13478.1"/>
    </source>
</evidence>
<feature type="compositionally biased region" description="Low complexity" evidence="1">
    <location>
        <begin position="92"/>
        <end position="103"/>
    </location>
</feature>
<organism evidence="2 3">
    <name type="scientific">Hypsibius exemplaris</name>
    <name type="common">Freshwater tardigrade</name>
    <dbReference type="NCBI Taxonomy" id="2072580"/>
    <lineage>
        <taxon>Eukaryota</taxon>
        <taxon>Metazoa</taxon>
        <taxon>Ecdysozoa</taxon>
        <taxon>Tardigrada</taxon>
        <taxon>Eutardigrada</taxon>
        <taxon>Parachela</taxon>
        <taxon>Hypsibioidea</taxon>
        <taxon>Hypsibiidae</taxon>
        <taxon>Hypsibius</taxon>
    </lineage>
</organism>
<accession>A0A1W0WE60</accession>
<keyword evidence="3" id="KW-1185">Reference proteome</keyword>
<dbReference type="Proteomes" id="UP000192578">
    <property type="component" value="Unassembled WGS sequence"/>
</dbReference>
<protein>
    <submittedName>
        <fullName evidence="2">Uncharacterized protein</fullName>
    </submittedName>
</protein>
<evidence type="ECO:0000313" key="3">
    <source>
        <dbReference type="Proteomes" id="UP000192578"/>
    </source>
</evidence>
<sequence>MNSSLNLYGLLWRGIPRILPRVKDLPKMALPPNRPTNFGVDLSSDSGVSESDSGTPPSDAAPVTSPDLPQNHSGITTTIPPKLQPGSQDHMTGTGNFTSSSTSVPIYTAWKEDESKEDEEEEEDQNLDAEIAVVERALELALERKRQQDENYIRLEKGLQQLRMEIRLVRSQLGEVAPPPLSPEQEEKGRLICVSIVYYCREKTYERLAVTLVLIGPAFLEYIVDTAFLDRWMYYDVTNTELKTVQLTALRILSRHKEGWNSAELINNNRKVKTVCELELPPPGWDLSPRDRVPELFRLCAENTYDRLCVVLTVLGWEYFEELELSLRCDVPEFSCESFERIHDAIGKVRDRLLDVGEDFAEIFDEQDSVDEEEVK</sequence>
<reference evidence="3" key="1">
    <citation type="submission" date="2017-01" db="EMBL/GenBank/DDBJ databases">
        <title>Comparative genomics of anhydrobiosis in the tardigrade Hypsibius dujardini.</title>
        <authorList>
            <person name="Yoshida Y."/>
            <person name="Koutsovoulos G."/>
            <person name="Laetsch D."/>
            <person name="Stevens L."/>
            <person name="Kumar S."/>
            <person name="Horikawa D."/>
            <person name="Ishino K."/>
            <person name="Komine S."/>
            <person name="Tomita M."/>
            <person name="Blaxter M."/>
            <person name="Arakawa K."/>
        </authorList>
    </citation>
    <scope>NUCLEOTIDE SEQUENCE [LARGE SCALE GENOMIC DNA]</scope>
    <source>
        <strain evidence="3">Z151</strain>
    </source>
</reference>
<feature type="compositionally biased region" description="Low complexity" evidence="1">
    <location>
        <begin position="39"/>
        <end position="54"/>
    </location>
</feature>